<keyword evidence="5" id="KW-1185">Reference proteome</keyword>
<dbReference type="EMBL" id="GG663738">
    <property type="protein sequence ID" value="EEH57821.1"/>
    <property type="molecule type" value="Genomic_DNA"/>
</dbReference>
<dbReference type="STRING" id="564608.C1MR51"/>
<name>C1MR51_MICPC</name>
<proteinExistence type="inferred from homology"/>
<dbReference type="GO" id="GO:0033897">
    <property type="term" value="F:ribonuclease T2 activity"/>
    <property type="evidence" value="ECO:0007669"/>
    <property type="project" value="InterPro"/>
</dbReference>
<dbReference type="SUPFAM" id="SSF55895">
    <property type="entry name" value="Ribonuclease Rh-like"/>
    <property type="match status" value="1"/>
</dbReference>
<dbReference type="GO" id="GO:0003723">
    <property type="term" value="F:RNA binding"/>
    <property type="evidence" value="ECO:0007669"/>
    <property type="project" value="InterPro"/>
</dbReference>
<dbReference type="InterPro" id="IPR033130">
    <property type="entry name" value="RNase_T2_His_AS_2"/>
</dbReference>
<accession>C1MR51</accession>
<gene>
    <name evidence="4" type="ORF">MICPUCDRAFT_57527</name>
</gene>
<comment type="similarity">
    <text evidence="1 2">Belongs to the RNase T2 family.</text>
</comment>
<feature type="compositionally biased region" description="Polar residues" evidence="3">
    <location>
        <begin position="53"/>
        <end position="64"/>
    </location>
</feature>
<protein>
    <submittedName>
        <fullName evidence="4">Predicted protein</fullName>
    </submittedName>
</protein>
<evidence type="ECO:0000256" key="3">
    <source>
        <dbReference type="SAM" id="MobiDB-lite"/>
    </source>
</evidence>
<dbReference type="RefSeq" id="XP_003057870.1">
    <property type="nucleotide sequence ID" value="XM_003057824.1"/>
</dbReference>
<dbReference type="OMA" id="HGTCAAW"/>
<sequence>MWELARSWTPGFCASGGSRTCAKKECAPDVVDPSLTLHGMWPSFSKPVDASDAGSTRKLSSRETSAALASRGGGGGCFWPQNCAQPPWWPPTAPWGYDPALLPTDETSAALAPAWYDDDLGAHEWSKHGTCAAWSDANGAERGLDQEAYYDAMFELAKKEGTPEMLRNATGSSVSLKSLQDMFAAAGKVALGCTPKCELAQVVTCYSRGGKHGGPGERVDCPCFGVRDSHYDNSCAELHACEDVKVLSAAQTGCGGGGPPRPGPGPGPGPHHRTCRDGARCCPDSGCRRCSHSSSGGHRHCTVVKGE</sequence>
<dbReference type="InterPro" id="IPR001568">
    <property type="entry name" value="RNase_T2-like"/>
</dbReference>
<dbReference type="GO" id="GO:0006401">
    <property type="term" value="P:RNA catabolic process"/>
    <property type="evidence" value="ECO:0007669"/>
    <property type="project" value="TreeGrafter"/>
</dbReference>
<dbReference type="KEGG" id="mpp:MICPUCDRAFT_57527"/>
<dbReference type="Proteomes" id="UP000001876">
    <property type="component" value="Unassembled WGS sequence"/>
</dbReference>
<dbReference type="GO" id="GO:0005576">
    <property type="term" value="C:extracellular region"/>
    <property type="evidence" value="ECO:0007669"/>
    <property type="project" value="TreeGrafter"/>
</dbReference>
<dbReference type="PANTHER" id="PTHR11240:SF22">
    <property type="entry name" value="RIBONUCLEASE T2"/>
    <property type="match status" value="1"/>
</dbReference>
<dbReference type="Pfam" id="PF00445">
    <property type="entry name" value="Ribonuclease_T2"/>
    <property type="match status" value="1"/>
</dbReference>
<evidence type="ECO:0000256" key="1">
    <source>
        <dbReference type="ARBA" id="ARBA00007469"/>
    </source>
</evidence>
<dbReference type="PANTHER" id="PTHR11240">
    <property type="entry name" value="RIBONUCLEASE T2"/>
    <property type="match status" value="1"/>
</dbReference>
<feature type="region of interest" description="Disordered" evidence="3">
    <location>
        <begin position="252"/>
        <end position="271"/>
    </location>
</feature>
<reference evidence="4 5" key="1">
    <citation type="journal article" date="2009" name="Science">
        <title>Green evolution and dynamic adaptations revealed by genomes of the marine picoeukaryotes Micromonas.</title>
        <authorList>
            <person name="Worden A.Z."/>
            <person name="Lee J.H."/>
            <person name="Mock T."/>
            <person name="Rouze P."/>
            <person name="Simmons M.P."/>
            <person name="Aerts A.L."/>
            <person name="Allen A.E."/>
            <person name="Cuvelier M.L."/>
            <person name="Derelle E."/>
            <person name="Everett M.V."/>
            <person name="Foulon E."/>
            <person name="Grimwood J."/>
            <person name="Gundlach H."/>
            <person name="Henrissat B."/>
            <person name="Napoli C."/>
            <person name="McDonald S.M."/>
            <person name="Parker M.S."/>
            <person name="Rombauts S."/>
            <person name="Salamov A."/>
            <person name="Von Dassow P."/>
            <person name="Badger J.H."/>
            <person name="Coutinho P.M."/>
            <person name="Demir E."/>
            <person name="Dubchak I."/>
            <person name="Gentemann C."/>
            <person name="Eikrem W."/>
            <person name="Gready J.E."/>
            <person name="John U."/>
            <person name="Lanier W."/>
            <person name="Lindquist E.A."/>
            <person name="Lucas S."/>
            <person name="Mayer K.F."/>
            <person name="Moreau H."/>
            <person name="Not F."/>
            <person name="Otillar R."/>
            <person name="Panaud O."/>
            <person name="Pangilinan J."/>
            <person name="Paulsen I."/>
            <person name="Piegu B."/>
            <person name="Poliakov A."/>
            <person name="Robbens S."/>
            <person name="Schmutz J."/>
            <person name="Toulza E."/>
            <person name="Wyss T."/>
            <person name="Zelensky A."/>
            <person name="Zhou K."/>
            <person name="Armbrust E.V."/>
            <person name="Bhattacharya D."/>
            <person name="Goodenough U.W."/>
            <person name="Van de Peer Y."/>
            <person name="Grigoriev I.V."/>
        </authorList>
    </citation>
    <scope>NUCLEOTIDE SEQUENCE [LARGE SCALE GENOMIC DNA]</scope>
    <source>
        <strain evidence="4 5">CCMP1545</strain>
    </source>
</reference>
<evidence type="ECO:0000313" key="4">
    <source>
        <dbReference type="EMBL" id="EEH57821.1"/>
    </source>
</evidence>
<feature type="compositionally biased region" description="Pro residues" evidence="3">
    <location>
        <begin position="259"/>
        <end position="269"/>
    </location>
</feature>
<dbReference type="GeneID" id="9683681"/>
<dbReference type="eggNOG" id="KOG1642">
    <property type="taxonomic scope" value="Eukaryota"/>
</dbReference>
<dbReference type="InterPro" id="IPR036430">
    <property type="entry name" value="RNase_T2-like_sf"/>
</dbReference>
<evidence type="ECO:0000313" key="5">
    <source>
        <dbReference type="Proteomes" id="UP000001876"/>
    </source>
</evidence>
<dbReference type="Gene3D" id="3.90.730.10">
    <property type="entry name" value="Ribonuclease T2-like"/>
    <property type="match status" value="1"/>
</dbReference>
<feature type="region of interest" description="Disordered" evidence="3">
    <location>
        <begin position="48"/>
        <end position="67"/>
    </location>
</feature>
<evidence type="ECO:0000256" key="2">
    <source>
        <dbReference type="RuleBase" id="RU004328"/>
    </source>
</evidence>
<dbReference type="AlphaFoldDB" id="C1MR51"/>
<dbReference type="OrthoDB" id="435754at2759"/>
<dbReference type="PROSITE" id="PS00531">
    <property type="entry name" value="RNASE_T2_2"/>
    <property type="match status" value="1"/>
</dbReference>
<organism evidence="5">
    <name type="scientific">Micromonas pusilla (strain CCMP1545)</name>
    <name type="common">Picoplanktonic green alga</name>
    <dbReference type="NCBI Taxonomy" id="564608"/>
    <lineage>
        <taxon>Eukaryota</taxon>
        <taxon>Viridiplantae</taxon>
        <taxon>Chlorophyta</taxon>
        <taxon>Mamiellophyceae</taxon>
        <taxon>Mamiellales</taxon>
        <taxon>Mamiellaceae</taxon>
        <taxon>Micromonas</taxon>
    </lineage>
</organism>